<reference evidence="2" key="1">
    <citation type="submission" date="2017-05" db="EMBL/GenBank/DDBJ databases">
        <authorList>
            <person name="Imhoff J.F."/>
            <person name="Rahn T."/>
            <person name="Kuenzel S."/>
            <person name="Neulinger S.C."/>
        </authorList>
    </citation>
    <scope>NUCLEOTIDE SEQUENCE</scope>
    <source>
        <strain evidence="2">DSM 4395</strain>
    </source>
</reference>
<sequence>MDLFLKIAAAGVLIMLLFFLWPAFKAWQENGPKAEKGDWQAAILPLAAVVGLVIVLIMLVR</sequence>
<reference evidence="2" key="2">
    <citation type="journal article" date="2020" name="Microorganisms">
        <title>Osmotic Adaptation and Compatible Solute Biosynthesis of Phototrophic Bacteria as Revealed from Genome Analyses.</title>
        <authorList>
            <person name="Imhoff J.F."/>
            <person name="Rahn T."/>
            <person name="Kunzel S."/>
            <person name="Keller A."/>
            <person name="Neulinger S.C."/>
        </authorList>
    </citation>
    <scope>NUCLEOTIDE SEQUENCE</scope>
    <source>
        <strain evidence="2">DSM 4395</strain>
    </source>
</reference>
<protein>
    <submittedName>
        <fullName evidence="2">Uncharacterized protein</fullName>
    </submittedName>
</protein>
<evidence type="ECO:0000256" key="1">
    <source>
        <dbReference type="SAM" id="Phobius"/>
    </source>
</evidence>
<accession>A0AAJ0UFR2</accession>
<evidence type="ECO:0000313" key="3">
    <source>
        <dbReference type="Proteomes" id="UP001296967"/>
    </source>
</evidence>
<gene>
    <name evidence="2" type="ORF">CCR82_08845</name>
</gene>
<dbReference type="RefSeq" id="WP_201245214.1">
    <property type="nucleotide sequence ID" value="NZ_NHSF01000054.1"/>
</dbReference>
<keyword evidence="1" id="KW-0472">Membrane</keyword>
<keyword evidence="1" id="KW-1133">Transmembrane helix</keyword>
<name>A0AAJ0UFR2_HALSE</name>
<keyword evidence="3" id="KW-1185">Reference proteome</keyword>
<organism evidence="2 3">
    <name type="scientific">Halochromatium salexigens</name>
    <name type="common">Chromatium salexigens</name>
    <dbReference type="NCBI Taxonomy" id="49447"/>
    <lineage>
        <taxon>Bacteria</taxon>
        <taxon>Pseudomonadati</taxon>
        <taxon>Pseudomonadota</taxon>
        <taxon>Gammaproteobacteria</taxon>
        <taxon>Chromatiales</taxon>
        <taxon>Chromatiaceae</taxon>
        <taxon>Halochromatium</taxon>
    </lineage>
</organism>
<dbReference type="Proteomes" id="UP001296967">
    <property type="component" value="Unassembled WGS sequence"/>
</dbReference>
<comment type="caution">
    <text evidence="2">The sequence shown here is derived from an EMBL/GenBank/DDBJ whole genome shotgun (WGS) entry which is preliminary data.</text>
</comment>
<keyword evidence="1" id="KW-0812">Transmembrane</keyword>
<proteinExistence type="predicted"/>
<evidence type="ECO:0000313" key="2">
    <source>
        <dbReference type="EMBL" id="MBK5930626.1"/>
    </source>
</evidence>
<feature type="transmembrane region" description="Helical" evidence="1">
    <location>
        <begin position="41"/>
        <end position="60"/>
    </location>
</feature>
<dbReference type="AlphaFoldDB" id="A0AAJ0UFR2"/>
<dbReference type="EMBL" id="NHSF01000054">
    <property type="protein sequence ID" value="MBK5930626.1"/>
    <property type="molecule type" value="Genomic_DNA"/>
</dbReference>